<evidence type="ECO:0000313" key="3">
    <source>
        <dbReference type="Proteomes" id="UP000237105"/>
    </source>
</evidence>
<dbReference type="AlphaFoldDB" id="A0A2P5ATR7"/>
<sequence length="85" mass="9748">MDIPPSTLSPMTYSSLGNDLLISQTNAAQQRRLKKEGLSLEELKRRQRFLEQQNVNITNHVKERKIMSDLGNNNTIIILIEITNI</sequence>
<organism evidence="2 3">
    <name type="scientific">Parasponia andersonii</name>
    <name type="common">Sponia andersonii</name>
    <dbReference type="NCBI Taxonomy" id="3476"/>
    <lineage>
        <taxon>Eukaryota</taxon>
        <taxon>Viridiplantae</taxon>
        <taxon>Streptophyta</taxon>
        <taxon>Embryophyta</taxon>
        <taxon>Tracheophyta</taxon>
        <taxon>Spermatophyta</taxon>
        <taxon>Magnoliopsida</taxon>
        <taxon>eudicotyledons</taxon>
        <taxon>Gunneridae</taxon>
        <taxon>Pentapetalae</taxon>
        <taxon>rosids</taxon>
        <taxon>fabids</taxon>
        <taxon>Rosales</taxon>
        <taxon>Cannabaceae</taxon>
        <taxon>Parasponia</taxon>
    </lineage>
</organism>
<dbReference type="OrthoDB" id="10489802at2759"/>
<comment type="caution">
    <text evidence="2">The sequence shown here is derived from an EMBL/GenBank/DDBJ whole genome shotgun (WGS) entry which is preliminary data.</text>
</comment>
<keyword evidence="3" id="KW-1185">Reference proteome</keyword>
<protein>
    <submittedName>
        <fullName evidence="2">Uncharacterized protein</fullName>
    </submittedName>
</protein>
<keyword evidence="1" id="KW-0175">Coiled coil</keyword>
<dbReference type="EMBL" id="JXTB01000450">
    <property type="protein sequence ID" value="PON39944.1"/>
    <property type="molecule type" value="Genomic_DNA"/>
</dbReference>
<feature type="coiled-coil region" evidence="1">
    <location>
        <begin position="26"/>
        <end position="60"/>
    </location>
</feature>
<gene>
    <name evidence="2" type="ORF">PanWU01x14_300850</name>
</gene>
<evidence type="ECO:0000313" key="2">
    <source>
        <dbReference type="EMBL" id="PON39944.1"/>
    </source>
</evidence>
<dbReference type="Proteomes" id="UP000237105">
    <property type="component" value="Unassembled WGS sequence"/>
</dbReference>
<proteinExistence type="predicted"/>
<reference evidence="3" key="1">
    <citation type="submission" date="2016-06" db="EMBL/GenBank/DDBJ databases">
        <title>Parallel loss of symbiosis genes in relatives of nitrogen-fixing non-legume Parasponia.</title>
        <authorList>
            <person name="Van Velzen R."/>
            <person name="Holmer R."/>
            <person name="Bu F."/>
            <person name="Rutten L."/>
            <person name="Van Zeijl A."/>
            <person name="Liu W."/>
            <person name="Santuari L."/>
            <person name="Cao Q."/>
            <person name="Sharma T."/>
            <person name="Shen D."/>
            <person name="Roswanjaya Y."/>
            <person name="Wardhani T."/>
            <person name="Kalhor M.S."/>
            <person name="Jansen J."/>
            <person name="Van den Hoogen J."/>
            <person name="Gungor B."/>
            <person name="Hartog M."/>
            <person name="Hontelez J."/>
            <person name="Verver J."/>
            <person name="Yang W.-C."/>
            <person name="Schijlen E."/>
            <person name="Repin R."/>
            <person name="Schilthuizen M."/>
            <person name="Schranz E."/>
            <person name="Heidstra R."/>
            <person name="Miyata K."/>
            <person name="Fedorova E."/>
            <person name="Kohlen W."/>
            <person name="Bisseling T."/>
            <person name="Smit S."/>
            <person name="Geurts R."/>
        </authorList>
    </citation>
    <scope>NUCLEOTIDE SEQUENCE [LARGE SCALE GENOMIC DNA]</scope>
    <source>
        <strain evidence="3">cv. WU1-14</strain>
    </source>
</reference>
<evidence type="ECO:0000256" key="1">
    <source>
        <dbReference type="SAM" id="Coils"/>
    </source>
</evidence>
<accession>A0A2P5ATR7</accession>
<name>A0A2P5ATR7_PARAD</name>